<dbReference type="GO" id="GO:0008253">
    <property type="term" value="F:5'-nucleotidase activity"/>
    <property type="evidence" value="ECO:0007669"/>
    <property type="project" value="UniProtKB-EC"/>
</dbReference>
<dbReference type="GO" id="GO:0006281">
    <property type="term" value="P:DNA repair"/>
    <property type="evidence" value="ECO:0007669"/>
    <property type="project" value="TreeGrafter"/>
</dbReference>
<dbReference type="AlphaFoldDB" id="A0A1J5SHG6"/>
<dbReference type="Pfam" id="PF13419">
    <property type="entry name" value="HAD_2"/>
    <property type="match status" value="1"/>
</dbReference>
<reference evidence="1" key="1">
    <citation type="submission" date="2016-10" db="EMBL/GenBank/DDBJ databases">
        <title>Sequence of Gallionella enrichment culture.</title>
        <authorList>
            <person name="Poehlein A."/>
            <person name="Muehling M."/>
            <person name="Daniel R."/>
        </authorList>
    </citation>
    <scope>NUCLEOTIDE SEQUENCE</scope>
</reference>
<name>A0A1J5SHG6_9ZZZZ</name>
<dbReference type="InterPro" id="IPR023198">
    <property type="entry name" value="PGP-like_dom2"/>
</dbReference>
<gene>
    <name evidence="1" type="ORF">GALL_143380</name>
</gene>
<protein>
    <submittedName>
        <fullName evidence="1">5'-nucleotidase</fullName>
        <ecNumber evidence="1">3.1.3.5</ecNumber>
    </submittedName>
</protein>
<dbReference type="GO" id="GO:0008967">
    <property type="term" value="F:phosphoglycolate phosphatase activity"/>
    <property type="evidence" value="ECO:0007669"/>
    <property type="project" value="TreeGrafter"/>
</dbReference>
<dbReference type="SFLD" id="SFLDS00003">
    <property type="entry name" value="Haloacid_Dehalogenase"/>
    <property type="match status" value="1"/>
</dbReference>
<dbReference type="InterPro" id="IPR036412">
    <property type="entry name" value="HAD-like_sf"/>
</dbReference>
<comment type="caution">
    <text evidence="1">The sequence shown here is derived from an EMBL/GenBank/DDBJ whole genome shotgun (WGS) entry which is preliminary data.</text>
</comment>
<sequence>MNRFELIVFDWDGTLMDSAGAIVAAIQAACRDLDIAPPSDARARHIIGLGLNDALANALPDLQPARYRPLAERYRHHYLAGDGELRLFEGIEALVAGLAASGHRLGVATGKSRNGLNRALAASGLAGHFQATRCVDECHSKPHPQMLYELMDELATPADRTLMVGDTTHDLKMAQNAGVGALAVAYGAHPRAELVAEQPLYCAGSVAELQAWLSRNA</sequence>
<dbReference type="EMBL" id="MLJW01000065">
    <property type="protein sequence ID" value="OIR03480.1"/>
    <property type="molecule type" value="Genomic_DNA"/>
</dbReference>
<dbReference type="GO" id="GO:0005829">
    <property type="term" value="C:cytosol"/>
    <property type="evidence" value="ECO:0007669"/>
    <property type="project" value="TreeGrafter"/>
</dbReference>
<dbReference type="SUPFAM" id="SSF56784">
    <property type="entry name" value="HAD-like"/>
    <property type="match status" value="1"/>
</dbReference>
<accession>A0A1J5SHG6</accession>
<dbReference type="PANTHER" id="PTHR43434">
    <property type="entry name" value="PHOSPHOGLYCOLATE PHOSPHATASE"/>
    <property type="match status" value="1"/>
</dbReference>
<organism evidence="1">
    <name type="scientific">mine drainage metagenome</name>
    <dbReference type="NCBI Taxonomy" id="410659"/>
    <lineage>
        <taxon>unclassified sequences</taxon>
        <taxon>metagenomes</taxon>
        <taxon>ecological metagenomes</taxon>
    </lineage>
</organism>
<keyword evidence="1" id="KW-0378">Hydrolase</keyword>
<dbReference type="InterPro" id="IPR050155">
    <property type="entry name" value="HAD-like_hydrolase_sf"/>
</dbReference>
<evidence type="ECO:0000313" key="1">
    <source>
        <dbReference type="EMBL" id="OIR03480.1"/>
    </source>
</evidence>
<dbReference type="InterPro" id="IPR006439">
    <property type="entry name" value="HAD-SF_hydro_IA"/>
</dbReference>
<dbReference type="InterPro" id="IPR041492">
    <property type="entry name" value="HAD_2"/>
</dbReference>
<dbReference type="Gene3D" id="3.40.50.1000">
    <property type="entry name" value="HAD superfamily/HAD-like"/>
    <property type="match status" value="1"/>
</dbReference>
<proteinExistence type="predicted"/>
<dbReference type="NCBIfam" id="TIGR01549">
    <property type="entry name" value="HAD-SF-IA-v1"/>
    <property type="match status" value="1"/>
</dbReference>
<dbReference type="PANTHER" id="PTHR43434:SF24">
    <property type="entry name" value="HYDROLASE-RELATED"/>
    <property type="match status" value="1"/>
</dbReference>
<dbReference type="SFLD" id="SFLDG01129">
    <property type="entry name" value="C1.5:_HAD__Beta-PGM__Phosphata"/>
    <property type="match status" value="1"/>
</dbReference>
<dbReference type="EC" id="3.1.3.5" evidence="1"/>
<dbReference type="Gene3D" id="1.10.150.240">
    <property type="entry name" value="Putative phosphatase, domain 2"/>
    <property type="match status" value="1"/>
</dbReference>
<dbReference type="InterPro" id="IPR023214">
    <property type="entry name" value="HAD_sf"/>
</dbReference>